<comment type="caution">
    <text evidence="2">The sequence shown here is derived from an EMBL/GenBank/DDBJ whole genome shotgun (WGS) entry which is preliminary data.</text>
</comment>
<dbReference type="Proteomes" id="UP000663865">
    <property type="component" value="Unassembled WGS sequence"/>
</dbReference>
<accession>A0A818EQ75</accession>
<feature type="compositionally biased region" description="Low complexity" evidence="1">
    <location>
        <begin position="16"/>
        <end position="63"/>
    </location>
</feature>
<evidence type="ECO:0000256" key="1">
    <source>
        <dbReference type="SAM" id="MobiDB-lite"/>
    </source>
</evidence>
<dbReference type="EMBL" id="CAJNYV010002211">
    <property type="protein sequence ID" value="CAF3462621.1"/>
    <property type="molecule type" value="Genomic_DNA"/>
</dbReference>
<protein>
    <submittedName>
        <fullName evidence="2">Uncharacterized protein</fullName>
    </submittedName>
</protein>
<evidence type="ECO:0000313" key="3">
    <source>
        <dbReference type="Proteomes" id="UP000663865"/>
    </source>
</evidence>
<evidence type="ECO:0000313" key="2">
    <source>
        <dbReference type="EMBL" id="CAF3462621.1"/>
    </source>
</evidence>
<feature type="region of interest" description="Disordered" evidence="1">
    <location>
        <begin position="10"/>
        <end position="67"/>
    </location>
</feature>
<proteinExistence type="predicted"/>
<reference evidence="2" key="1">
    <citation type="submission" date="2021-02" db="EMBL/GenBank/DDBJ databases">
        <authorList>
            <person name="Nowell W R."/>
        </authorList>
    </citation>
    <scope>NUCLEOTIDE SEQUENCE</scope>
</reference>
<organism evidence="2 3">
    <name type="scientific">Rotaria socialis</name>
    <dbReference type="NCBI Taxonomy" id="392032"/>
    <lineage>
        <taxon>Eukaryota</taxon>
        <taxon>Metazoa</taxon>
        <taxon>Spiralia</taxon>
        <taxon>Gnathifera</taxon>
        <taxon>Rotifera</taxon>
        <taxon>Eurotatoria</taxon>
        <taxon>Bdelloidea</taxon>
        <taxon>Philodinida</taxon>
        <taxon>Philodinidae</taxon>
        <taxon>Rotaria</taxon>
    </lineage>
</organism>
<dbReference type="AlphaFoldDB" id="A0A818EQ75"/>
<name>A0A818EQ75_9BILA</name>
<gene>
    <name evidence="2" type="ORF">KIK155_LOCUS13210</name>
</gene>
<sequence>MLELAQINVAHNPDLVANSRNGSRSSGASAAERSSSATASSVTSGPAPPVSSSSSESAASAESGNIHRNLMDLDDGVVVMHVGPNGFTIDSISTENNNDG</sequence>